<reference evidence="6 7" key="1">
    <citation type="submission" date="2022-03" db="EMBL/GenBank/DDBJ databases">
        <authorList>
            <person name="Macdonald S."/>
            <person name="Ahmed S."/>
            <person name="Newling K."/>
        </authorList>
    </citation>
    <scope>NUCLEOTIDE SEQUENCE [LARGE SCALE GENOMIC DNA]</scope>
</reference>
<dbReference type="Gene3D" id="2.170.150.80">
    <property type="entry name" value="NAC domain"/>
    <property type="match status" value="1"/>
</dbReference>
<evidence type="ECO:0000259" key="5">
    <source>
        <dbReference type="PROSITE" id="PS51005"/>
    </source>
</evidence>
<dbReference type="InterPro" id="IPR003441">
    <property type="entry name" value="NAC-dom"/>
</dbReference>
<dbReference type="PANTHER" id="PTHR31744">
    <property type="entry name" value="PROTEIN CUP-SHAPED COTYLEDON 2-RELATED"/>
    <property type="match status" value="1"/>
</dbReference>
<dbReference type="PROSITE" id="PS51005">
    <property type="entry name" value="NAC"/>
    <property type="match status" value="1"/>
</dbReference>
<gene>
    <name evidence="6" type="ORF">ERUC_LOCUS10135</name>
</gene>
<accession>A0ABC8JEB8</accession>
<dbReference type="Pfam" id="PF02365">
    <property type="entry name" value="NAM"/>
    <property type="match status" value="1"/>
</dbReference>
<feature type="domain" description="NAC" evidence="5">
    <location>
        <begin position="1"/>
        <end position="83"/>
    </location>
</feature>
<dbReference type="SUPFAM" id="SSF101941">
    <property type="entry name" value="NAC domain"/>
    <property type="match status" value="1"/>
</dbReference>
<dbReference type="EMBL" id="CAKOAT010100710">
    <property type="protein sequence ID" value="CAH8324418.1"/>
    <property type="molecule type" value="Genomic_DNA"/>
</dbReference>
<evidence type="ECO:0000256" key="4">
    <source>
        <dbReference type="ARBA" id="ARBA00023242"/>
    </source>
</evidence>
<organism evidence="6 7">
    <name type="scientific">Eruca vesicaria subsp. sativa</name>
    <name type="common">Garden rocket</name>
    <name type="synonym">Eruca sativa</name>
    <dbReference type="NCBI Taxonomy" id="29727"/>
    <lineage>
        <taxon>Eukaryota</taxon>
        <taxon>Viridiplantae</taxon>
        <taxon>Streptophyta</taxon>
        <taxon>Embryophyta</taxon>
        <taxon>Tracheophyta</taxon>
        <taxon>Spermatophyta</taxon>
        <taxon>Magnoliopsida</taxon>
        <taxon>eudicotyledons</taxon>
        <taxon>Gunneridae</taxon>
        <taxon>Pentapetalae</taxon>
        <taxon>rosids</taxon>
        <taxon>malvids</taxon>
        <taxon>Brassicales</taxon>
        <taxon>Brassicaceae</taxon>
        <taxon>Brassiceae</taxon>
        <taxon>Eruca</taxon>
    </lineage>
</organism>
<keyword evidence="1" id="KW-0805">Transcription regulation</keyword>
<dbReference type="Proteomes" id="UP001642260">
    <property type="component" value="Unassembled WGS sequence"/>
</dbReference>
<protein>
    <recommendedName>
        <fullName evidence="5">NAC domain-containing protein</fullName>
    </recommendedName>
</protein>
<dbReference type="PANTHER" id="PTHR31744:SF210">
    <property type="entry name" value="NAC DOMAIN-CONTAINING PROTEIN 86-LIKE"/>
    <property type="match status" value="1"/>
</dbReference>
<name>A0ABC8JEB8_ERUVS</name>
<evidence type="ECO:0000256" key="3">
    <source>
        <dbReference type="ARBA" id="ARBA00023163"/>
    </source>
</evidence>
<comment type="caution">
    <text evidence="6">The sequence shown here is derived from an EMBL/GenBank/DDBJ whole genome shotgun (WGS) entry which is preliminary data.</text>
</comment>
<dbReference type="InterPro" id="IPR036093">
    <property type="entry name" value="NAC_dom_sf"/>
</dbReference>
<evidence type="ECO:0000313" key="7">
    <source>
        <dbReference type="Proteomes" id="UP001642260"/>
    </source>
</evidence>
<keyword evidence="3" id="KW-0804">Transcription</keyword>
<dbReference type="AlphaFoldDB" id="A0ABC8JEB8"/>
<keyword evidence="4" id="KW-0539">Nucleus</keyword>
<evidence type="ECO:0000256" key="2">
    <source>
        <dbReference type="ARBA" id="ARBA00023125"/>
    </source>
</evidence>
<proteinExistence type="predicted"/>
<sequence>MGRGSATSLAPGFRFRHRCLQIRALGSTRDLEWYFFSLLDKKYSNGSKTNRATERGYWKTTGKDREIRNGLSRCVGMKKTLVL</sequence>
<evidence type="ECO:0000256" key="1">
    <source>
        <dbReference type="ARBA" id="ARBA00023015"/>
    </source>
</evidence>
<keyword evidence="7" id="KW-1185">Reference proteome</keyword>
<evidence type="ECO:0000313" key="6">
    <source>
        <dbReference type="EMBL" id="CAH8324418.1"/>
    </source>
</evidence>
<keyword evidence="2" id="KW-0238">DNA-binding</keyword>
<dbReference type="GO" id="GO:0003677">
    <property type="term" value="F:DNA binding"/>
    <property type="evidence" value="ECO:0007669"/>
    <property type="project" value="UniProtKB-KW"/>
</dbReference>